<keyword evidence="2" id="KW-1185">Reference proteome</keyword>
<evidence type="ECO:0000313" key="1">
    <source>
        <dbReference type="EMBL" id="EOB12663.1"/>
    </source>
</evidence>
<proteinExistence type="predicted"/>
<name>R0MIN6_NOSB1</name>
<dbReference type="VEuPathDB" id="MicrosporidiaDB:NBO_386g0020"/>
<reference evidence="1 2" key="1">
    <citation type="journal article" date="2013" name="BMC Genomics">
        <title>Comparative genomics of parasitic silkworm microsporidia reveal an association between genome expansion and host adaptation.</title>
        <authorList>
            <person name="Pan G."/>
            <person name="Xu J."/>
            <person name="Li T."/>
            <person name="Xia Q."/>
            <person name="Liu S.L."/>
            <person name="Zhang G."/>
            <person name="Li S."/>
            <person name="Li C."/>
            <person name="Liu H."/>
            <person name="Yang L."/>
            <person name="Liu T."/>
            <person name="Zhang X."/>
            <person name="Wu Z."/>
            <person name="Fan W."/>
            <person name="Dang X."/>
            <person name="Xiang H."/>
            <person name="Tao M."/>
            <person name="Li Y."/>
            <person name="Hu J."/>
            <person name="Li Z."/>
            <person name="Lin L."/>
            <person name="Luo J."/>
            <person name="Geng L."/>
            <person name="Wang L."/>
            <person name="Long M."/>
            <person name="Wan Y."/>
            <person name="He N."/>
            <person name="Zhang Z."/>
            <person name="Lu C."/>
            <person name="Keeling P.J."/>
            <person name="Wang J."/>
            <person name="Xiang Z."/>
            <person name="Zhou Z."/>
        </authorList>
    </citation>
    <scope>NUCLEOTIDE SEQUENCE [LARGE SCALE GENOMIC DNA]</scope>
    <source>
        <strain evidence="2">CQ1 / CVCC 102059</strain>
    </source>
</reference>
<sequence length="155" mass="18506">MIFSNRNLKKKILYIRSIIKRIMSLINELILSISVNHKLDQNEYFLQTLNSVKTMLTLIIEGFWQLHRNIEGFSESESEDSLMAKLVLDFVDEYINYRSTFDFNILNVNDPWNILNFSDCFLNYIKNLKHFLTKLQNDHNVTLIFSKIIFKRYGN</sequence>
<protein>
    <submittedName>
        <fullName evidence="1">Uncharacterized protein</fullName>
    </submittedName>
</protein>
<accession>R0MIN6</accession>
<gene>
    <name evidence="1" type="ORF">NBO_386g0020</name>
</gene>
<dbReference type="Proteomes" id="UP000016927">
    <property type="component" value="Unassembled WGS sequence"/>
</dbReference>
<evidence type="ECO:0000313" key="2">
    <source>
        <dbReference type="Proteomes" id="UP000016927"/>
    </source>
</evidence>
<dbReference type="AlphaFoldDB" id="R0MIN6"/>
<organism evidence="1 2">
    <name type="scientific">Nosema bombycis (strain CQ1 / CVCC 102059)</name>
    <name type="common">Microsporidian parasite</name>
    <name type="synonym">Pebrine of silkworm</name>
    <dbReference type="NCBI Taxonomy" id="578461"/>
    <lineage>
        <taxon>Eukaryota</taxon>
        <taxon>Fungi</taxon>
        <taxon>Fungi incertae sedis</taxon>
        <taxon>Microsporidia</taxon>
        <taxon>Nosematidae</taxon>
        <taxon>Nosema</taxon>
    </lineage>
</organism>
<dbReference type="EMBL" id="KB909294">
    <property type="protein sequence ID" value="EOB12663.1"/>
    <property type="molecule type" value="Genomic_DNA"/>
</dbReference>
<dbReference type="HOGENOM" id="CLU_1696012_0_0_1"/>